<dbReference type="Pfam" id="PF00852">
    <property type="entry name" value="Glyco_transf_10"/>
    <property type="match status" value="1"/>
</dbReference>
<reference evidence="16 17" key="1">
    <citation type="submission" date="2023-03" db="EMBL/GenBank/DDBJ databases">
        <title>High-quality genome of Scylla paramamosain provides insights in environmental adaptation.</title>
        <authorList>
            <person name="Zhang L."/>
        </authorList>
    </citation>
    <scope>NUCLEOTIDE SEQUENCE [LARGE SCALE GENOMIC DNA]</scope>
    <source>
        <strain evidence="16">LZ_2023a</strain>
        <tissue evidence="16">Muscle</tissue>
    </source>
</reference>
<dbReference type="EMBL" id="JARAKH010000016">
    <property type="protein sequence ID" value="KAK8396298.1"/>
    <property type="molecule type" value="Genomic_DNA"/>
</dbReference>
<evidence type="ECO:0000313" key="16">
    <source>
        <dbReference type="EMBL" id="KAK8396298.1"/>
    </source>
</evidence>
<keyword evidence="7" id="KW-0735">Signal-anchor</keyword>
<dbReference type="SUPFAM" id="SSF53756">
    <property type="entry name" value="UDP-Glycosyltransferase/glycogen phosphorylase"/>
    <property type="match status" value="1"/>
</dbReference>
<accession>A0AAW0U881</accession>
<keyword evidence="6 12" id="KW-0812">Transmembrane</keyword>
<evidence type="ECO:0000256" key="9">
    <source>
        <dbReference type="ARBA" id="ARBA00023034"/>
    </source>
</evidence>
<keyword evidence="10 12" id="KW-0472">Membrane</keyword>
<comment type="similarity">
    <text evidence="3 12">Belongs to the glycosyltransferase 10 family.</text>
</comment>
<dbReference type="FunFam" id="3.40.50.11660:FF:000004">
    <property type="entry name" value="Glycoprotein 3-alpha-L-fucosyltransferase A"/>
    <property type="match status" value="1"/>
</dbReference>
<dbReference type="InterPro" id="IPR038577">
    <property type="entry name" value="GT10-like_C_sf"/>
</dbReference>
<feature type="region of interest" description="Disordered" evidence="13">
    <location>
        <begin position="56"/>
        <end position="82"/>
    </location>
</feature>
<dbReference type="GO" id="GO:0032580">
    <property type="term" value="C:Golgi cisterna membrane"/>
    <property type="evidence" value="ECO:0007669"/>
    <property type="project" value="UniProtKB-SubCell"/>
</dbReference>
<dbReference type="Pfam" id="PF17039">
    <property type="entry name" value="Glyco_tran_10_N"/>
    <property type="match status" value="1"/>
</dbReference>
<dbReference type="Gene3D" id="3.40.50.11660">
    <property type="entry name" value="Glycosyl transferase family 10, C-terminal domain"/>
    <property type="match status" value="1"/>
</dbReference>
<feature type="domain" description="Fucosyltransferase N-terminal" evidence="15">
    <location>
        <begin position="93"/>
        <end position="204"/>
    </location>
</feature>
<name>A0AAW0U881_SCYPA</name>
<dbReference type="InterPro" id="IPR055270">
    <property type="entry name" value="Glyco_tran_10_C"/>
</dbReference>
<evidence type="ECO:0000313" key="17">
    <source>
        <dbReference type="Proteomes" id="UP001487740"/>
    </source>
</evidence>
<evidence type="ECO:0000256" key="8">
    <source>
        <dbReference type="ARBA" id="ARBA00022989"/>
    </source>
</evidence>
<comment type="caution">
    <text evidence="16">The sequence shown here is derived from an EMBL/GenBank/DDBJ whole genome shotgun (WGS) entry which is preliminary data.</text>
</comment>
<evidence type="ECO:0000256" key="3">
    <source>
        <dbReference type="ARBA" id="ARBA00008919"/>
    </source>
</evidence>
<dbReference type="GO" id="GO:0008417">
    <property type="term" value="F:fucosyltransferase activity"/>
    <property type="evidence" value="ECO:0007669"/>
    <property type="project" value="InterPro"/>
</dbReference>
<evidence type="ECO:0000256" key="10">
    <source>
        <dbReference type="ARBA" id="ARBA00023136"/>
    </source>
</evidence>
<evidence type="ECO:0000256" key="2">
    <source>
        <dbReference type="ARBA" id="ARBA00004922"/>
    </source>
</evidence>
<keyword evidence="5 12" id="KW-0808">Transferase</keyword>
<dbReference type="InterPro" id="IPR001503">
    <property type="entry name" value="Glyco_trans_10"/>
</dbReference>
<dbReference type="PANTHER" id="PTHR48438">
    <property type="entry name" value="ALPHA-(1,3)-FUCOSYLTRANSFERASE C-RELATED"/>
    <property type="match status" value="1"/>
</dbReference>
<keyword evidence="8 12" id="KW-1133">Transmembrane helix</keyword>
<protein>
    <recommendedName>
        <fullName evidence="12">Fucosyltransferase</fullName>
        <ecNumber evidence="12">2.4.1.-</ecNumber>
    </recommendedName>
</protein>
<dbReference type="EC" id="2.4.1.-" evidence="12"/>
<dbReference type="InterPro" id="IPR031481">
    <property type="entry name" value="Glyco_tran_10_N"/>
</dbReference>
<keyword evidence="4 12" id="KW-0328">Glycosyltransferase</keyword>
<evidence type="ECO:0000256" key="13">
    <source>
        <dbReference type="SAM" id="MobiDB-lite"/>
    </source>
</evidence>
<evidence type="ECO:0000256" key="4">
    <source>
        <dbReference type="ARBA" id="ARBA00022676"/>
    </source>
</evidence>
<sequence>MKKMGSLSKLTVIYLCLLVFAVVLFMYEGRYEYFMGWRNPIRRAFTLLKMQGVASNETERGERRDSTAAVGSQGREEAEDGQLSLNKTQRPLKYILVWTYDYGDKTRGHGEGHGAFRDQQCEVDACYLTGNRTLLPLAEFDAITFHLRSMTPTDLPAVRSPHQRWVFWEVESASYVLQDLRVYRGLFNWTMTYRLDSDIQERYGGVFPGLSPSPPSSSSPYTPERNYAKGKTKMAAWFVSNCAAKSGRGNVVKNMKKLMKVDVYGHCGKLKCKKWAAECYALLDKDYKFYLSFENSLCTDYVTEKLFEILRHDVVPVVFGLANYSAIAPPHSVINVLDFPNVKALVEYLNYLDHNDTAYNEYFKWKAQYHSSNTWPSYCELCTKLHEDHTPKVYWDMKDWFMGQGGCRKINIPLM</sequence>
<feature type="compositionally biased region" description="Basic and acidic residues" evidence="13">
    <location>
        <begin position="57"/>
        <end position="66"/>
    </location>
</feature>
<evidence type="ECO:0000256" key="7">
    <source>
        <dbReference type="ARBA" id="ARBA00022968"/>
    </source>
</evidence>
<dbReference type="Proteomes" id="UP001487740">
    <property type="component" value="Unassembled WGS sequence"/>
</dbReference>
<feature type="transmembrane region" description="Helical" evidence="12">
    <location>
        <begin position="7"/>
        <end position="27"/>
    </location>
</feature>
<organism evidence="16 17">
    <name type="scientific">Scylla paramamosain</name>
    <name type="common">Mud crab</name>
    <dbReference type="NCBI Taxonomy" id="85552"/>
    <lineage>
        <taxon>Eukaryota</taxon>
        <taxon>Metazoa</taxon>
        <taxon>Ecdysozoa</taxon>
        <taxon>Arthropoda</taxon>
        <taxon>Crustacea</taxon>
        <taxon>Multicrustacea</taxon>
        <taxon>Malacostraca</taxon>
        <taxon>Eumalacostraca</taxon>
        <taxon>Eucarida</taxon>
        <taxon>Decapoda</taxon>
        <taxon>Pleocyemata</taxon>
        <taxon>Brachyura</taxon>
        <taxon>Eubrachyura</taxon>
        <taxon>Portunoidea</taxon>
        <taxon>Portunidae</taxon>
        <taxon>Portuninae</taxon>
        <taxon>Scylla</taxon>
    </lineage>
</organism>
<evidence type="ECO:0000256" key="5">
    <source>
        <dbReference type="ARBA" id="ARBA00022679"/>
    </source>
</evidence>
<evidence type="ECO:0000256" key="11">
    <source>
        <dbReference type="ARBA" id="ARBA00023180"/>
    </source>
</evidence>
<proteinExistence type="inferred from homology"/>
<feature type="domain" description="Fucosyltransferase C-terminal" evidence="14">
    <location>
        <begin position="229"/>
        <end position="400"/>
    </location>
</feature>
<keyword evidence="9 12" id="KW-0333">Golgi apparatus</keyword>
<comment type="subcellular location">
    <subcellularLocation>
        <location evidence="1 12">Golgi apparatus</location>
        <location evidence="1 12">Golgi stack membrane</location>
        <topology evidence="1 12">Single-pass type II membrane protein</topology>
    </subcellularLocation>
</comment>
<evidence type="ECO:0000259" key="14">
    <source>
        <dbReference type="Pfam" id="PF00852"/>
    </source>
</evidence>
<evidence type="ECO:0000259" key="15">
    <source>
        <dbReference type="Pfam" id="PF17039"/>
    </source>
</evidence>
<evidence type="ECO:0000256" key="6">
    <source>
        <dbReference type="ARBA" id="ARBA00022692"/>
    </source>
</evidence>
<keyword evidence="17" id="KW-1185">Reference proteome</keyword>
<keyword evidence="11" id="KW-0325">Glycoprotein</keyword>
<dbReference type="AlphaFoldDB" id="A0AAW0U881"/>
<evidence type="ECO:0000256" key="12">
    <source>
        <dbReference type="RuleBase" id="RU003832"/>
    </source>
</evidence>
<evidence type="ECO:0000256" key="1">
    <source>
        <dbReference type="ARBA" id="ARBA00004447"/>
    </source>
</evidence>
<comment type="pathway">
    <text evidence="2">Protein modification; protein glycosylation.</text>
</comment>
<dbReference type="PANTHER" id="PTHR48438:SF1">
    <property type="entry name" value="ALPHA-(1,3)-FUCOSYLTRANSFERASE C-RELATED"/>
    <property type="match status" value="1"/>
</dbReference>
<gene>
    <name evidence="16" type="ORF">O3P69_005382</name>
</gene>